<keyword evidence="2" id="KW-1185">Reference proteome</keyword>
<evidence type="ECO:0000313" key="1">
    <source>
        <dbReference type="EMBL" id="KAF7431782.1"/>
    </source>
</evidence>
<dbReference type="Proteomes" id="UP000600918">
    <property type="component" value="Unassembled WGS sequence"/>
</dbReference>
<sequence length="271" mass="30176">MPTCDLELRGNRFEAVSPSTSMDFNEPDRGIMEIVISPKANSIYEKNGRNGLLLLARADQNPSEIGVSSRSSSSRAYFSLALPNSLVNLLGWRDKQERRRPAEVPAKFQEEEVAWVGDIDFSKRARAMDERRLRSSPTVADCLVPVFGRRHNGLVNRLEIELEKGAEKLVDKKNSPAFGNYVCSKRADYKFTGKNKALSSLVVANDKDLPPGSGQLRRHLRRLEVAQIRLLVSEAATGVCSSHCREWSKALQRSPTVHLAALPPKDPGVRL</sequence>
<reference evidence="1" key="1">
    <citation type="journal article" date="2020" name="G3 (Bethesda)">
        <title>High-Quality Assemblies for Three Invasive Social Wasps from the &lt;i&gt;Vespula&lt;/i&gt; Genus.</title>
        <authorList>
            <person name="Harrop T.W.R."/>
            <person name="Guhlin J."/>
            <person name="McLaughlin G.M."/>
            <person name="Permina E."/>
            <person name="Stockwell P."/>
            <person name="Gilligan J."/>
            <person name="Le Lec M.F."/>
            <person name="Gruber M.A.M."/>
            <person name="Quinn O."/>
            <person name="Lovegrove M."/>
            <person name="Duncan E.J."/>
            <person name="Remnant E.J."/>
            <person name="Van Eeckhoven J."/>
            <person name="Graham B."/>
            <person name="Knapp R.A."/>
            <person name="Langford K.W."/>
            <person name="Kronenberg Z."/>
            <person name="Press M.O."/>
            <person name="Eacker S.M."/>
            <person name="Wilson-Rankin E.E."/>
            <person name="Purcell J."/>
            <person name="Lester P.J."/>
            <person name="Dearden P.K."/>
        </authorList>
    </citation>
    <scope>NUCLEOTIDE SEQUENCE</scope>
    <source>
        <strain evidence="1">Volc-1</strain>
    </source>
</reference>
<comment type="caution">
    <text evidence="1">The sequence shown here is derived from an EMBL/GenBank/DDBJ whole genome shotgun (WGS) entry which is preliminary data.</text>
</comment>
<evidence type="ECO:0000313" key="2">
    <source>
        <dbReference type="Proteomes" id="UP000600918"/>
    </source>
</evidence>
<proteinExistence type="predicted"/>
<dbReference type="EMBL" id="JACSDY010000003">
    <property type="protein sequence ID" value="KAF7431782.1"/>
    <property type="molecule type" value="Genomic_DNA"/>
</dbReference>
<name>A0A834P821_VESPE</name>
<organism evidence="1 2">
    <name type="scientific">Vespula pensylvanica</name>
    <name type="common">Western yellow jacket</name>
    <name type="synonym">Wasp</name>
    <dbReference type="NCBI Taxonomy" id="30213"/>
    <lineage>
        <taxon>Eukaryota</taxon>
        <taxon>Metazoa</taxon>
        <taxon>Ecdysozoa</taxon>
        <taxon>Arthropoda</taxon>
        <taxon>Hexapoda</taxon>
        <taxon>Insecta</taxon>
        <taxon>Pterygota</taxon>
        <taxon>Neoptera</taxon>
        <taxon>Endopterygota</taxon>
        <taxon>Hymenoptera</taxon>
        <taxon>Apocrita</taxon>
        <taxon>Aculeata</taxon>
        <taxon>Vespoidea</taxon>
        <taxon>Vespidae</taxon>
        <taxon>Vespinae</taxon>
        <taxon>Vespula</taxon>
    </lineage>
</organism>
<dbReference type="AlphaFoldDB" id="A0A834P821"/>
<gene>
    <name evidence="1" type="ORF">H0235_004706</name>
</gene>
<accession>A0A834P821</accession>
<protein>
    <submittedName>
        <fullName evidence="1">Uncharacterized protein</fullName>
    </submittedName>
</protein>